<evidence type="ECO:0000313" key="1">
    <source>
        <dbReference type="EMBL" id="QQV89954.1"/>
    </source>
</evidence>
<sequence length="606" mass="69915">MIAIQANGFEVDLSIYGLQLNEESNFFVDNMIKSYTFPFSVAYADDIMAKLGLPNLQDITDYETNLNVILIIDDTYYDAQVKIGEVEGDDVELTLYYGDEVLPIYGTDLKNLPWPIHIITNTQLVASQYLNSEWPQVTHNFPKIFAPNITEDSDYGVTDSNGKKISDFFKNNYNGTDFVQNVTEVGESGETIYVNKNVLCPCPYMLEILSFIFKTAGKKISGDVFKDERLKKIIYHPQNFIEKFKGSLYTNFQFSLPNTDINSVINGVQKRIGVYQRTFTPDTVGTYNIKFNINLDSLIANYFSLKIYQDNEVNNEQIELYSAVSSGSSVNVNENLSVNINNASEYFPIIVELQLLYNTNTIALSNSFEFSFSNVRLNEYLGGYTLGEFMPKMTAGEYVNAIKNWLNLDVIFDEEYVYINFLEDTLTDLPIYNHTHLEVSRPRKVNNQNRVFKLKYIDDSEVIIDKTGRIFSDLEKEETDIIEIPLEVKMLDVENNFNSITAISYETDDLSFVLYNGLVGGSNNCIDKINLFTGKVDNVYELFWKNWLSIRTNNFTFIDKFKAHQHEKLLLRSKIYKYNQLQIPVSIYKTRQSQEYWDIELKSETF</sequence>
<proteinExistence type="predicted"/>
<reference evidence="1" key="1">
    <citation type="submission" date="2020-07" db="EMBL/GenBank/DDBJ databases">
        <title>Highly diverse flavobacterial phages as mortality factor during North Sea spring blooms.</title>
        <authorList>
            <person name="Bartlau N."/>
            <person name="Wichels A."/>
            <person name="Krohne G."/>
            <person name="Adriaenssens E.M."/>
            <person name="Heins A."/>
            <person name="Fuchs B.M."/>
            <person name="Amann R."/>
            <person name="Moraru C."/>
        </authorList>
    </citation>
    <scope>NUCLEOTIDE SEQUENCE</scope>
</reference>
<name>A0A8E4ZEN8_9CAUD</name>
<dbReference type="EMBL" id="MT732435">
    <property type="protein sequence ID" value="QQV89954.1"/>
    <property type="molecule type" value="Genomic_DNA"/>
</dbReference>
<dbReference type="Proteomes" id="UP000693804">
    <property type="component" value="Segment"/>
</dbReference>
<accession>A0A8E4ZEN8</accession>
<gene>
    <name evidence="1" type="ORF">Ingeline1_10</name>
</gene>
<keyword evidence="2" id="KW-1185">Reference proteome</keyword>
<organism evidence="1 2">
    <name type="scientific">Cellulophaga phage Ingeline_1</name>
    <dbReference type="NCBI Taxonomy" id="2745674"/>
    <lineage>
        <taxon>Viruses</taxon>
        <taxon>Duplodnaviria</taxon>
        <taxon>Heunggongvirae</taxon>
        <taxon>Uroviricota</taxon>
        <taxon>Caudoviricetes</taxon>
        <taxon>Duneviridae</taxon>
        <taxon>Ingelinevirus</taxon>
        <taxon>Ingelinevirus ingeline</taxon>
    </lineage>
</organism>
<evidence type="ECO:0000313" key="2">
    <source>
        <dbReference type="Proteomes" id="UP000693804"/>
    </source>
</evidence>
<protein>
    <submittedName>
        <fullName evidence="1">Uncharacterized protein</fullName>
    </submittedName>
</protein>